<dbReference type="OrthoDB" id="264785at2759"/>
<organism evidence="1 2">
    <name type="scientific">Eumeta variegata</name>
    <name type="common">Bagworm moth</name>
    <name type="synonym">Eumeta japonica</name>
    <dbReference type="NCBI Taxonomy" id="151549"/>
    <lineage>
        <taxon>Eukaryota</taxon>
        <taxon>Metazoa</taxon>
        <taxon>Ecdysozoa</taxon>
        <taxon>Arthropoda</taxon>
        <taxon>Hexapoda</taxon>
        <taxon>Insecta</taxon>
        <taxon>Pterygota</taxon>
        <taxon>Neoptera</taxon>
        <taxon>Endopterygota</taxon>
        <taxon>Lepidoptera</taxon>
        <taxon>Glossata</taxon>
        <taxon>Ditrysia</taxon>
        <taxon>Tineoidea</taxon>
        <taxon>Psychidae</taxon>
        <taxon>Oiketicinae</taxon>
        <taxon>Eumeta</taxon>
    </lineage>
</organism>
<comment type="caution">
    <text evidence="1">The sequence shown here is derived from an EMBL/GenBank/DDBJ whole genome shotgun (WGS) entry which is preliminary data.</text>
</comment>
<dbReference type="EMBL" id="BGZK01002256">
    <property type="protein sequence ID" value="GBP92267.1"/>
    <property type="molecule type" value="Genomic_DNA"/>
</dbReference>
<evidence type="ECO:0000313" key="1">
    <source>
        <dbReference type="EMBL" id="GBP92267.1"/>
    </source>
</evidence>
<sequence>MMQKFSSSDSNTVYETVTGIAILAYSLYSPNRALCDFSFFSEIKEKLRGNWFTYAEEAVAACEKTVEATQAFYMYSYERGSRESAVMRMVFATSVVANRAAGRYRGRGPSAPDSCGKRYQSFVYGYYDI</sequence>
<dbReference type="Proteomes" id="UP000299102">
    <property type="component" value="Unassembled WGS sequence"/>
</dbReference>
<name>A0A4C2A061_EUMVA</name>
<keyword evidence="2" id="KW-1185">Reference proteome</keyword>
<accession>A0A4C2A061</accession>
<gene>
    <name evidence="1" type="ORF">EVAR_64056_1</name>
</gene>
<dbReference type="AlphaFoldDB" id="A0A4C2A061"/>
<evidence type="ECO:0000313" key="2">
    <source>
        <dbReference type="Proteomes" id="UP000299102"/>
    </source>
</evidence>
<protein>
    <submittedName>
        <fullName evidence="1">Uncharacterized protein</fullName>
    </submittedName>
</protein>
<reference evidence="1 2" key="1">
    <citation type="journal article" date="2019" name="Commun. Biol.">
        <title>The bagworm genome reveals a unique fibroin gene that provides high tensile strength.</title>
        <authorList>
            <person name="Kono N."/>
            <person name="Nakamura H."/>
            <person name="Ohtoshi R."/>
            <person name="Tomita M."/>
            <person name="Numata K."/>
            <person name="Arakawa K."/>
        </authorList>
    </citation>
    <scope>NUCLEOTIDE SEQUENCE [LARGE SCALE GENOMIC DNA]</scope>
</reference>
<proteinExistence type="predicted"/>